<dbReference type="EMBL" id="MHMV01000033">
    <property type="protein sequence ID" value="OGZ34071.1"/>
    <property type="molecule type" value="Genomic_DNA"/>
</dbReference>
<name>A0A1G2F954_9BACT</name>
<proteinExistence type="predicted"/>
<comment type="caution">
    <text evidence="1">The sequence shown here is derived from an EMBL/GenBank/DDBJ whole genome shotgun (WGS) entry which is preliminary data.</text>
</comment>
<reference evidence="1 2" key="1">
    <citation type="journal article" date="2016" name="Nat. Commun.">
        <title>Thousands of microbial genomes shed light on interconnected biogeochemical processes in an aquifer system.</title>
        <authorList>
            <person name="Anantharaman K."/>
            <person name="Brown C.T."/>
            <person name="Hug L.A."/>
            <person name="Sharon I."/>
            <person name="Castelle C.J."/>
            <person name="Probst A.J."/>
            <person name="Thomas B.C."/>
            <person name="Singh A."/>
            <person name="Wilkins M.J."/>
            <person name="Karaoz U."/>
            <person name="Brodie E.L."/>
            <person name="Williams K.H."/>
            <person name="Hubbard S.S."/>
            <person name="Banfield J.F."/>
        </authorList>
    </citation>
    <scope>NUCLEOTIDE SEQUENCE [LARGE SCALE GENOMIC DNA]</scope>
</reference>
<organism evidence="1 2">
    <name type="scientific">Candidatus Portnoybacteria bacterium RBG_13_41_18</name>
    <dbReference type="NCBI Taxonomy" id="1801991"/>
    <lineage>
        <taxon>Bacteria</taxon>
        <taxon>Candidatus Portnoyibacteriota</taxon>
    </lineage>
</organism>
<accession>A0A1G2F954</accession>
<protein>
    <recommendedName>
        <fullName evidence="3">Translation elongation factor-like protein</fullName>
    </recommendedName>
</protein>
<dbReference type="InterPro" id="IPR009000">
    <property type="entry name" value="Transl_B-barrel_sf"/>
</dbReference>
<evidence type="ECO:0000313" key="2">
    <source>
        <dbReference type="Proteomes" id="UP000177725"/>
    </source>
</evidence>
<dbReference type="Proteomes" id="UP000177725">
    <property type="component" value="Unassembled WGS sequence"/>
</dbReference>
<evidence type="ECO:0008006" key="3">
    <source>
        <dbReference type="Google" id="ProtNLM"/>
    </source>
</evidence>
<dbReference type="AlphaFoldDB" id="A0A1G2F954"/>
<evidence type="ECO:0000313" key="1">
    <source>
        <dbReference type="EMBL" id="OGZ34071.1"/>
    </source>
</evidence>
<sequence>MSEEKLIGKIIHYYSNISVGIIELSDNLKIGEKIHIKGATTDFKQAVDSMQIEHQSVETARAGDSVGLKTGEKVKEGDEVFKLE</sequence>
<gene>
    <name evidence="1" type="ORF">A2174_03080</name>
</gene>
<dbReference type="Gene3D" id="2.40.30.10">
    <property type="entry name" value="Translation factors"/>
    <property type="match status" value="1"/>
</dbReference>
<dbReference type="SUPFAM" id="SSF50447">
    <property type="entry name" value="Translation proteins"/>
    <property type="match status" value="1"/>
</dbReference>